<gene>
    <name evidence="2" type="ORF">LKD48_14295</name>
</gene>
<evidence type="ECO:0000256" key="1">
    <source>
        <dbReference type="SAM" id="Phobius"/>
    </source>
</evidence>
<dbReference type="RefSeq" id="WP_308732373.1">
    <property type="nucleotide sequence ID" value="NZ_JAJEQN010000049.1"/>
</dbReference>
<accession>A0AAE3JEL6</accession>
<evidence type="ECO:0000313" key="2">
    <source>
        <dbReference type="EMBL" id="MCC2222777.1"/>
    </source>
</evidence>
<keyword evidence="3" id="KW-1185">Reference proteome</keyword>
<name>A0AAE3JEL6_9FIRM</name>
<keyword evidence="1" id="KW-0812">Transmembrane</keyword>
<keyword evidence="1" id="KW-1133">Transmembrane helix</keyword>
<comment type="caution">
    <text evidence="2">The sequence shown here is derived from an EMBL/GenBank/DDBJ whole genome shotgun (WGS) entry which is preliminary data.</text>
</comment>
<dbReference type="AlphaFoldDB" id="A0AAE3JEL6"/>
<feature type="transmembrane region" description="Helical" evidence="1">
    <location>
        <begin position="7"/>
        <end position="24"/>
    </location>
</feature>
<dbReference type="Proteomes" id="UP001198200">
    <property type="component" value="Unassembled WGS sequence"/>
</dbReference>
<sequence length="623" mass="70861">MVSRRNYAAITIVMAIIFFLFQFLNMAKDHWNNYSTNQYAKNVEKLPGADSVYLASTSDNLDQQDDNFIKWSQNPCIVCIGSDKEGTMGEMLGNWALYMKRELQYYESIFDYDEAISSKKQKTPQFILIDPDYVDWDDTKQIRSLQSSMENGVNLIFGKLPDVSVVSSHKLLRRLLGINEITSEHVTAEGIHLYGGFLLGGEAIYKAETEEEKKNQDLELTFPWYHLTSGTKIYMKGMLENPDVKIQEYPPLIWRKNFDTASVFAVVGDYMSDATGLGLVAAMLSEMQSYTVYPVINAQNFIAVNYPGTANENTLALRQMYSQTMRGLFRDVIWPTFSSINIKTSFRLSSMMAMQFDYSDTAKPNGEDVQYYMEAVNEEEGEMGYSAYSVSDTSIVEKVDEDESFWNKILPDYQFASLYASDRSDEELQTALDSDFLNQVSTVVKGIKETSDVVGYENNQVTRQNALIDGYEHTFRQDLRIRSVETALGYTCILADVSRAAYPQSDEDGWEKLSEKLMANTITYWEPFSNFAGTTVSECDSRIRRFLSLNYEDAKSESEDKILIHASEGSETAWFLLRTSGEVVTDVTGGTYQKIEDNVWLIGVEESTVMVTLGASHKLFYYD</sequence>
<evidence type="ECO:0000313" key="3">
    <source>
        <dbReference type="Proteomes" id="UP001198200"/>
    </source>
</evidence>
<proteinExistence type="predicted"/>
<dbReference type="InterPro" id="IPR018695">
    <property type="entry name" value="DUF2194"/>
</dbReference>
<organism evidence="2 3">
    <name type="scientific">Anthropogastromicrobium aceti</name>
    <dbReference type="NCBI Taxonomy" id="2981768"/>
    <lineage>
        <taxon>Bacteria</taxon>
        <taxon>Bacillati</taxon>
        <taxon>Bacillota</taxon>
        <taxon>Clostridia</taxon>
        <taxon>Lachnospirales</taxon>
        <taxon>Lachnospiraceae</taxon>
        <taxon>Anthropogastromicrobium</taxon>
    </lineage>
</organism>
<keyword evidence="1" id="KW-0472">Membrane</keyword>
<dbReference type="Pfam" id="PF09960">
    <property type="entry name" value="DUF2194"/>
    <property type="match status" value="1"/>
</dbReference>
<protein>
    <submittedName>
        <fullName evidence="2">DUF2194 domain-containing protein</fullName>
    </submittedName>
</protein>
<reference evidence="2 3" key="1">
    <citation type="submission" date="2021-10" db="EMBL/GenBank/DDBJ databases">
        <title>Anaerobic single-cell dispensing facilitates the cultivation of human gut bacteria.</title>
        <authorList>
            <person name="Afrizal A."/>
        </authorList>
    </citation>
    <scope>NUCLEOTIDE SEQUENCE [LARGE SCALE GENOMIC DNA]</scope>
    <source>
        <strain evidence="2 3">CLA-AA-H224</strain>
    </source>
</reference>
<dbReference type="EMBL" id="JAJEQN010000049">
    <property type="protein sequence ID" value="MCC2222777.1"/>
    <property type="molecule type" value="Genomic_DNA"/>
</dbReference>